<dbReference type="EMBL" id="JACHJN010000007">
    <property type="protein sequence ID" value="MBB5958150.1"/>
    <property type="molecule type" value="Genomic_DNA"/>
</dbReference>
<dbReference type="RefSeq" id="WP_184693838.1">
    <property type="nucleotide sequence ID" value="NZ_JACHJN010000007.1"/>
</dbReference>
<name>A0A841CM14_9PSEU</name>
<proteinExistence type="inferred from homology"/>
<comment type="pathway">
    <text evidence="2">Siderophore biosynthesis.</text>
</comment>
<dbReference type="EC" id="1.14.13.59" evidence="4"/>
<evidence type="ECO:0000256" key="8">
    <source>
        <dbReference type="ARBA" id="ARBA00022857"/>
    </source>
</evidence>
<keyword evidence="8" id="KW-0521">NADP</keyword>
<protein>
    <recommendedName>
        <fullName evidence="5">L-lysine N6-monooxygenase MbtG</fullName>
        <ecNumber evidence="4">1.14.13.59</ecNumber>
    </recommendedName>
    <alternativeName>
        <fullName evidence="14">Lysine 6-N-hydroxylase</fullName>
    </alternativeName>
    <alternativeName>
        <fullName evidence="13">Lysine N6-hydroxylase</fullName>
    </alternativeName>
    <alternativeName>
        <fullName evidence="11">Lysine-N-oxygenase</fullName>
    </alternativeName>
    <alternativeName>
        <fullName evidence="12">Mycobactin synthase protein G</fullName>
    </alternativeName>
</protein>
<evidence type="ECO:0000256" key="15">
    <source>
        <dbReference type="ARBA" id="ARBA00048407"/>
    </source>
</evidence>
<organism evidence="16 17">
    <name type="scientific">Saccharothrix tamanrassetensis</name>
    <dbReference type="NCBI Taxonomy" id="1051531"/>
    <lineage>
        <taxon>Bacteria</taxon>
        <taxon>Bacillati</taxon>
        <taxon>Actinomycetota</taxon>
        <taxon>Actinomycetes</taxon>
        <taxon>Pseudonocardiales</taxon>
        <taxon>Pseudonocardiaceae</taxon>
        <taxon>Saccharothrix</taxon>
    </lineage>
</organism>
<evidence type="ECO:0000256" key="10">
    <source>
        <dbReference type="ARBA" id="ARBA00023033"/>
    </source>
</evidence>
<evidence type="ECO:0000256" key="5">
    <source>
        <dbReference type="ARBA" id="ARBA00016406"/>
    </source>
</evidence>
<dbReference type="Pfam" id="PF13434">
    <property type="entry name" value="Lys_Orn_oxgnase"/>
    <property type="match status" value="1"/>
</dbReference>
<accession>A0A841CM14</accession>
<evidence type="ECO:0000313" key="17">
    <source>
        <dbReference type="Proteomes" id="UP000547510"/>
    </source>
</evidence>
<evidence type="ECO:0000256" key="6">
    <source>
        <dbReference type="ARBA" id="ARBA00022630"/>
    </source>
</evidence>
<dbReference type="GO" id="GO:0047091">
    <property type="term" value="F:L-lysine 6-monooxygenase (NADPH) activity"/>
    <property type="evidence" value="ECO:0007669"/>
    <property type="project" value="UniProtKB-EC"/>
</dbReference>
<keyword evidence="9 16" id="KW-0560">Oxidoreductase</keyword>
<dbReference type="PANTHER" id="PTHR42802">
    <property type="entry name" value="MONOOXYGENASE"/>
    <property type="match status" value="1"/>
</dbReference>
<evidence type="ECO:0000256" key="4">
    <source>
        <dbReference type="ARBA" id="ARBA00013076"/>
    </source>
</evidence>
<keyword evidence="6" id="KW-0285">Flavoprotein</keyword>
<evidence type="ECO:0000256" key="7">
    <source>
        <dbReference type="ARBA" id="ARBA00022827"/>
    </source>
</evidence>
<dbReference type="PANTHER" id="PTHR42802:SF1">
    <property type="entry name" value="L-ORNITHINE N(5)-MONOOXYGENASE"/>
    <property type="match status" value="1"/>
</dbReference>
<dbReference type="InterPro" id="IPR025700">
    <property type="entry name" value="Lys/Orn_oxygenase"/>
</dbReference>
<evidence type="ECO:0000256" key="11">
    <source>
        <dbReference type="ARBA" id="ARBA00029939"/>
    </source>
</evidence>
<gene>
    <name evidence="16" type="ORF">FHS29_004758</name>
</gene>
<evidence type="ECO:0000256" key="3">
    <source>
        <dbReference type="ARBA" id="ARBA00007588"/>
    </source>
</evidence>
<evidence type="ECO:0000256" key="12">
    <source>
        <dbReference type="ARBA" id="ARBA00031158"/>
    </source>
</evidence>
<evidence type="ECO:0000256" key="2">
    <source>
        <dbReference type="ARBA" id="ARBA00004924"/>
    </source>
</evidence>
<evidence type="ECO:0000256" key="9">
    <source>
        <dbReference type="ARBA" id="ARBA00023002"/>
    </source>
</evidence>
<dbReference type="GO" id="GO:0006879">
    <property type="term" value="P:intracellular iron ion homeostasis"/>
    <property type="evidence" value="ECO:0007669"/>
    <property type="project" value="TreeGrafter"/>
</dbReference>
<evidence type="ECO:0000256" key="13">
    <source>
        <dbReference type="ARBA" id="ARBA00032493"/>
    </source>
</evidence>
<comment type="cofactor">
    <cofactor evidence="1">
        <name>FAD</name>
        <dbReference type="ChEBI" id="CHEBI:57692"/>
    </cofactor>
</comment>
<dbReference type="InterPro" id="IPR036188">
    <property type="entry name" value="FAD/NAD-bd_sf"/>
</dbReference>
<dbReference type="SUPFAM" id="SSF51905">
    <property type="entry name" value="FAD/NAD(P)-binding domain"/>
    <property type="match status" value="1"/>
</dbReference>
<evidence type="ECO:0000256" key="1">
    <source>
        <dbReference type="ARBA" id="ARBA00001974"/>
    </source>
</evidence>
<comment type="similarity">
    <text evidence="3">Belongs to the lysine N(6)-hydroxylase/L-ornithine N(5)-oxygenase family.</text>
</comment>
<evidence type="ECO:0000256" key="14">
    <source>
        <dbReference type="ARBA" id="ARBA00032738"/>
    </source>
</evidence>
<keyword evidence="7" id="KW-0274">FAD</keyword>
<dbReference type="Proteomes" id="UP000547510">
    <property type="component" value="Unassembled WGS sequence"/>
</dbReference>
<dbReference type="Gene3D" id="3.50.50.60">
    <property type="entry name" value="FAD/NAD(P)-binding domain"/>
    <property type="match status" value="1"/>
</dbReference>
<sequence length="440" mass="48543">MDHRDVELLAIGAGPANLALAVALEELAPDLAARSLIVEQHEDVAWQRGMLLPWSQSQVSFLKDLVTLRNPRSQFSFVNYLHSIGRLDEFINLGTFTPYRLEISDYLAWVARSLSAVRLEHGRRVVGVEPGDVVAGQVTGWLVRFADGGTVRCRDLVVGAGRDAYVPAQFATLPRERVVHSTEYLDRVGEFDPRGAHRMVVVGGAQSAAEMLWSTHQGFPNAQVTMVMRSIGLNGYESSKFTNELFYPSFVDTFNAAQPAAREQLLGEMHRTNYSGLAPSMLENLYRTMYLERLTGTERLHMITMAEIADARLEADEVVLTLLDRKSGRTDELRCDVVMLGTGFVKRMPALTRSLAAAVGVDDFTVTRNYRMTLPDSITARVYLQGVNESTHGIADSLISVLAIRAGEIVGDLLADRQLSTADSRPRSDAELLASVPHPA</sequence>
<evidence type="ECO:0000313" key="16">
    <source>
        <dbReference type="EMBL" id="MBB5958150.1"/>
    </source>
</evidence>
<keyword evidence="17" id="KW-1185">Reference proteome</keyword>
<keyword evidence="10" id="KW-0503">Monooxygenase</keyword>
<comment type="catalytic activity">
    <reaction evidence="15">
        <text>L-lysine + NADPH + O2 = N(6)-hydroxy-L-lysine + NADP(+) + H2O</text>
        <dbReference type="Rhea" id="RHEA:23228"/>
        <dbReference type="ChEBI" id="CHEBI:15377"/>
        <dbReference type="ChEBI" id="CHEBI:15379"/>
        <dbReference type="ChEBI" id="CHEBI:32551"/>
        <dbReference type="ChEBI" id="CHEBI:57783"/>
        <dbReference type="ChEBI" id="CHEBI:57820"/>
        <dbReference type="ChEBI" id="CHEBI:58349"/>
        <dbReference type="EC" id="1.14.13.59"/>
    </reaction>
</comment>
<reference evidence="16 17" key="1">
    <citation type="submission" date="2020-08" db="EMBL/GenBank/DDBJ databases">
        <title>Genomic Encyclopedia of Type Strains, Phase III (KMG-III): the genomes of soil and plant-associated and newly described type strains.</title>
        <authorList>
            <person name="Whitman W."/>
        </authorList>
    </citation>
    <scope>NUCLEOTIDE SEQUENCE [LARGE SCALE GENOMIC DNA]</scope>
    <source>
        <strain evidence="16 17">CECT 8640</strain>
    </source>
</reference>
<comment type="caution">
    <text evidence="16">The sequence shown here is derived from an EMBL/GenBank/DDBJ whole genome shotgun (WGS) entry which is preliminary data.</text>
</comment>
<dbReference type="AlphaFoldDB" id="A0A841CM14"/>